<proteinExistence type="inferred from homology"/>
<comment type="similarity">
    <text evidence="2">Belongs to the bacterial solute-binding protein 5 family.</text>
</comment>
<dbReference type="Gene3D" id="3.40.190.10">
    <property type="entry name" value="Periplasmic binding protein-like II"/>
    <property type="match status" value="1"/>
</dbReference>
<dbReference type="GO" id="GO:0015833">
    <property type="term" value="P:peptide transport"/>
    <property type="evidence" value="ECO:0007669"/>
    <property type="project" value="TreeGrafter"/>
</dbReference>
<dbReference type="Gene3D" id="3.90.76.10">
    <property type="entry name" value="Dipeptide-binding Protein, Domain 1"/>
    <property type="match status" value="1"/>
</dbReference>
<evidence type="ECO:0000256" key="2">
    <source>
        <dbReference type="ARBA" id="ARBA00005695"/>
    </source>
</evidence>
<dbReference type="EMBL" id="JACBAZ010000002">
    <property type="protein sequence ID" value="NWK55517.1"/>
    <property type="molecule type" value="Genomic_DNA"/>
</dbReference>
<dbReference type="AlphaFoldDB" id="A0A851GK93"/>
<keyword evidence="4" id="KW-0732">Signal</keyword>
<dbReference type="Pfam" id="PF00496">
    <property type="entry name" value="SBP_bac_5"/>
    <property type="match status" value="1"/>
</dbReference>
<dbReference type="InterPro" id="IPR030678">
    <property type="entry name" value="Peptide/Ni-bd"/>
</dbReference>
<gene>
    <name evidence="6" type="ORF">HW115_07835</name>
</gene>
<evidence type="ECO:0000313" key="6">
    <source>
        <dbReference type="EMBL" id="NWK55517.1"/>
    </source>
</evidence>
<reference evidence="6 7" key="1">
    <citation type="submission" date="2020-07" db="EMBL/GenBank/DDBJ databases">
        <title>Roseicoccus Jingziensis gen. nov., sp. nov., isolated from coastal seawater.</title>
        <authorList>
            <person name="Feng X."/>
        </authorList>
    </citation>
    <scope>NUCLEOTIDE SEQUENCE [LARGE SCALE GENOMIC DNA]</scope>
    <source>
        <strain evidence="6 7">N1E253</strain>
    </source>
</reference>
<dbReference type="PIRSF" id="PIRSF002741">
    <property type="entry name" value="MppA"/>
    <property type="match status" value="1"/>
</dbReference>
<dbReference type="FunFam" id="3.90.76.10:FF:000001">
    <property type="entry name" value="Oligopeptide ABC transporter substrate-binding protein"/>
    <property type="match status" value="1"/>
</dbReference>
<dbReference type="PANTHER" id="PTHR30290:SF10">
    <property type="entry name" value="PERIPLASMIC OLIGOPEPTIDE-BINDING PROTEIN-RELATED"/>
    <property type="match status" value="1"/>
</dbReference>
<dbReference type="InterPro" id="IPR000914">
    <property type="entry name" value="SBP_5_dom"/>
</dbReference>
<evidence type="ECO:0000259" key="5">
    <source>
        <dbReference type="Pfam" id="PF00496"/>
    </source>
</evidence>
<evidence type="ECO:0000256" key="1">
    <source>
        <dbReference type="ARBA" id="ARBA00004196"/>
    </source>
</evidence>
<name>A0A851GK93_9BACT</name>
<dbReference type="SUPFAM" id="SSF53850">
    <property type="entry name" value="Periplasmic binding protein-like II"/>
    <property type="match status" value="1"/>
</dbReference>
<dbReference type="InterPro" id="IPR039424">
    <property type="entry name" value="SBP_5"/>
</dbReference>
<dbReference type="Proteomes" id="UP000557872">
    <property type="component" value="Unassembled WGS sequence"/>
</dbReference>
<dbReference type="CDD" id="cd08504">
    <property type="entry name" value="PBP2_OppA"/>
    <property type="match status" value="1"/>
</dbReference>
<evidence type="ECO:0000256" key="4">
    <source>
        <dbReference type="ARBA" id="ARBA00022729"/>
    </source>
</evidence>
<dbReference type="Gene3D" id="3.10.105.10">
    <property type="entry name" value="Dipeptide-binding Protein, Domain 3"/>
    <property type="match status" value="1"/>
</dbReference>
<keyword evidence="3" id="KW-0813">Transport</keyword>
<dbReference type="GO" id="GO:0030288">
    <property type="term" value="C:outer membrane-bounded periplasmic space"/>
    <property type="evidence" value="ECO:0007669"/>
    <property type="project" value="UniProtKB-ARBA"/>
</dbReference>
<organism evidence="6 7">
    <name type="scientific">Oceaniferula marina</name>
    <dbReference type="NCBI Taxonomy" id="2748318"/>
    <lineage>
        <taxon>Bacteria</taxon>
        <taxon>Pseudomonadati</taxon>
        <taxon>Verrucomicrobiota</taxon>
        <taxon>Verrucomicrobiia</taxon>
        <taxon>Verrucomicrobiales</taxon>
        <taxon>Verrucomicrobiaceae</taxon>
        <taxon>Oceaniferula</taxon>
    </lineage>
</organism>
<dbReference type="FunFam" id="3.10.105.10:FF:000001">
    <property type="entry name" value="Oligopeptide ABC transporter, oligopeptide-binding protein"/>
    <property type="match status" value="1"/>
</dbReference>
<dbReference type="GO" id="GO:1904680">
    <property type="term" value="F:peptide transmembrane transporter activity"/>
    <property type="evidence" value="ECO:0007669"/>
    <property type="project" value="TreeGrafter"/>
</dbReference>
<comment type="caution">
    <text evidence="6">The sequence shown here is derived from an EMBL/GenBank/DDBJ whole genome shotgun (WGS) entry which is preliminary data.</text>
</comment>
<accession>A0A851GK93</accession>
<evidence type="ECO:0000256" key="3">
    <source>
        <dbReference type="ARBA" id="ARBA00022448"/>
    </source>
</evidence>
<comment type="subcellular location">
    <subcellularLocation>
        <location evidence="1">Cell envelope</location>
    </subcellularLocation>
</comment>
<sequence length="537" mass="60842">MSSLATLCLISATALICSSCDQRNRIEKSNSRQILIVSNSAEPAGLDPQTVSGVPENNIMRALFEGLCLEHPEHDGQSLPGAAASWSSNADATVWTFQLQPDGHWSDGVPLTTDDFLFAYHRSLHPEFAGKSASMLYFIQGAEAFNKGEEKRFSQVGVKALDSHTLEITTHSPTPFLPELTKHFAWFPVPKHVILAHGDMTTPYSRWTDPGNLVSNGPFQLSEWKFNYYIEVRKNPHYWDRQQVSLKGIRFLPITNTYTEARMFYDQQLHATYGLAPEMIDYSAQHHPKALHQEPYLGTAFIRCNMDTPALADLRVRRALACAIDQQAIIDNIAKGKQQPAHGFTPDFGSYQSPKVIRFDPQKARQLLADAGFPNGKGFPKLNLLTADRDLAKRLSEAYQDMWKKHLGIQVGIQQQEWKTYLVSRRKRNYDLCVSSWVGDYPDPSTFLNIWTQASSDNHTGWHHPEFESLLARAARDTNTENRNRTLAQAETILLEQAPILPVYHLTTNYLLHPSVQGWHPLILNNHPYKFLKLTNH</sequence>
<dbReference type="PANTHER" id="PTHR30290">
    <property type="entry name" value="PERIPLASMIC BINDING COMPONENT OF ABC TRANSPORTER"/>
    <property type="match status" value="1"/>
</dbReference>
<keyword evidence="7" id="KW-1185">Reference proteome</keyword>
<dbReference type="GO" id="GO:0043190">
    <property type="term" value="C:ATP-binding cassette (ABC) transporter complex"/>
    <property type="evidence" value="ECO:0007669"/>
    <property type="project" value="InterPro"/>
</dbReference>
<protein>
    <submittedName>
        <fullName evidence="6">Peptide ABC transporter substrate-binding protein</fullName>
    </submittedName>
</protein>
<evidence type="ECO:0000313" key="7">
    <source>
        <dbReference type="Proteomes" id="UP000557872"/>
    </source>
</evidence>
<feature type="domain" description="Solute-binding protein family 5" evidence="5">
    <location>
        <begin position="80"/>
        <end position="456"/>
    </location>
</feature>